<dbReference type="EMBL" id="JAHOPC010000014">
    <property type="protein sequence ID" value="MBU8868414.1"/>
    <property type="molecule type" value="Genomic_DNA"/>
</dbReference>
<dbReference type="PANTHER" id="PTHR37326">
    <property type="entry name" value="BLL3975 PROTEIN"/>
    <property type="match status" value="1"/>
</dbReference>
<comment type="cofactor">
    <cofactor evidence="1">
        <name>Zn(2+)</name>
        <dbReference type="ChEBI" id="CHEBI:29105"/>
    </cofactor>
</comment>
<comment type="caution">
    <text evidence="6">The sequence shown here is derived from an EMBL/GenBank/DDBJ whole genome shotgun (WGS) entry which is preliminary data.</text>
</comment>
<dbReference type="InterPro" id="IPR055438">
    <property type="entry name" value="AstE_AspA_cat"/>
</dbReference>
<keyword evidence="3" id="KW-0378">Hydrolase</keyword>
<dbReference type="RefSeq" id="WP_216926531.1">
    <property type="nucleotide sequence ID" value="NZ_JAHOPC010000014.1"/>
</dbReference>
<organism evidence="6 7">
    <name type="scientific">Paenarthrobacter aromaticivorans</name>
    <dbReference type="NCBI Taxonomy" id="2849150"/>
    <lineage>
        <taxon>Bacteria</taxon>
        <taxon>Bacillati</taxon>
        <taxon>Actinomycetota</taxon>
        <taxon>Actinomycetes</taxon>
        <taxon>Micrococcales</taxon>
        <taxon>Micrococcaceae</taxon>
        <taxon>Paenarthrobacter</taxon>
    </lineage>
</organism>
<dbReference type="PIRSF" id="PIRSF039012">
    <property type="entry name" value="ASP"/>
    <property type="match status" value="1"/>
</dbReference>
<dbReference type="Pfam" id="PF24827">
    <property type="entry name" value="AstE_AspA_cat"/>
    <property type="match status" value="1"/>
</dbReference>
<sequence length="345" mass="36743">MTENRNLTVGGLEVEAGEKKTGWLKLGTRPDGTPLGIPLVVINGAKPGPRLALIAGVHGDEYDCCEGLRRFLSDVDPSTLSGAIVATTQANPAAFESFSRHSPVDHLDLNRCFPGNPDGFLTERVADALVTHIVAGADYLLDMHSGGMTLGLMPFVGFDDSPGEFGEKSFKLAQSTGIETLYAAVPFKNVLRLVAAESGVPSILVEIGSEGRMREDLAEQARMTLAGVAQRLGMVPESEKWTVPYTENHTIVRAAKTGEFLQAPTGGFLLHRVALGQTVEAGEILGEIVDPFGEQLHEIRAPHGGLIGEMRTVPATRIGDWTYAVLPVAGSVPTGSDLQTLRNLP</sequence>
<feature type="domain" description="Succinylglutamate desuccinylase/Aspartoacylase catalytic" evidence="5">
    <location>
        <begin position="47"/>
        <end position="228"/>
    </location>
</feature>
<reference evidence="6 7" key="1">
    <citation type="submission" date="2021-06" db="EMBL/GenBank/DDBJ databases">
        <authorList>
            <person name="Jeong J.W."/>
        </authorList>
    </citation>
    <scope>NUCLEOTIDE SEQUENCE [LARGE SCALE GENOMIC DNA]</scope>
    <source>
        <strain evidence="6 7">MMS21-TAE1-1</strain>
    </source>
</reference>
<keyword evidence="2" id="KW-0479">Metal-binding</keyword>
<proteinExistence type="predicted"/>
<evidence type="ECO:0000256" key="3">
    <source>
        <dbReference type="ARBA" id="ARBA00022801"/>
    </source>
</evidence>
<evidence type="ECO:0000259" key="5">
    <source>
        <dbReference type="Pfam" id="PF24827"/>
    </source>
</evidence>
<accession>A0ABS6IDG8</accession>
<evidence type="ECO:0000256" key="4">
    <source>
        <dbReference type="ARBA" id="ARBA00022833"/>
    </source>
</evidence>
<dbReference type="PANTHER" id="PTHR37326:SF1">
    <property type="entry name" value="BLL3975 PROTEIN"/>
    <property type="match status" value="1"/>
</dbReference>
<keyword evidence="4" id="KW-0862">Zinc</keyword>
<protein>
    <submittedName>
        <fullName evidence="6">Succinylglutamate desuccinylase/aspartoacylase family protein</fullName>
    </submittedName>
</protein>
<evidence type="ECO:0000313" key="7">
    <source>
        <dbReference type="Proteomes" id="UP000824166"/>
    </source>
</evidence>
<dbReference type="InterPro" id="IPR043795">
    <property type="entry name" value="N-alpha-Ac-DABA-like"/>
</dbReference>
<name>A0ABS6IDG8_9MICC</name>
<gene>
    <name evidence="6" type="ORF">KSW38_19145</name>
</gene>
<keyword evidence="7" id="KW-1185">Reference proteome</keyword>
<dbReference type="InterPro" id="IPR053138">
    <property type="entry name" value="N-alpha-Ac-DABA_deacetylase"/>
</dbReference>
<evidence type="ECO:0000313" key="6">
    <source>
        <dbReference type="EMBL" id="MBU8868414.1"/>
    </source>
</evidence>
<dbReference type="Proteomes" id="UP000824166">
    <property type="component" value="Unassembled WGS sequence"/>
</dbReference>
<evidence type="ECO:0000256" key="1">
    <source>
        <dbReference type="ARBA" id="ARBA00001947"/>
    </source>
</evidence>
<evidence type="ECO:0000256" key="2">
    <source>
        <dbReference type="ARBA" id="ARBA00022723"/>
    </source>
</evidence>